<evidence type="ECO:0000313" key="9">
    <source>
        <dbReference type="Proteomes" id="UP001179952"/>
    </source>
</evidence>
<keyword evidence="4 6" id="KW-1133">Transmembrane helix</keyword>
<dbReference type="PANTHER" id="PTHR32191">
    <property type="entry name" value="TETRASPANIN-8-RELATED"/>
    <property type="match status" value="1"/>
</dbReference>
<evidence type="ECO:0000256" key="6">
    <source>
        <dbReference type="SAM" id="Phobius"/>
    </source>
</evidence>
<comment type="similarity">
    <text evidence="2">Belongs to the tetraspanin (TM4SF) family.</text>
</comment>
<sequence>MVWFVRVLVVVVVVEVQSNDQRKLCYGCESCKAGVLQGLKQNWKKLAILNITVTIVLVIVYSIGCCALRNNRAGYYKYR</sequence>
<evidence type="ECO:0000256" key="7">
    <source>
        <dbReference type="SAM" id="SignalP"/>
    </source>
</evidence>
<dbReference type="Proteomes" id="UP001179952">
    <property type="component" value="Unassembled WGS sequence"/>
</dbReference>
<keyword evidence="5 6" id="KW-0472">Membrane</keyword>
<evidence type="ECO:0000256" key="5">
    <source>
        <dbReference type="ARBA" id="ARBA00023136"/>
    </source>
</evidence>
<organism evidence="8 9">
    <name type="scientific">Acorus gramineus</name>
    <name type="common">Dwarf sweet flag</name>
    <dbReference type="NCBI Taxonomy" id="55184"/>
    <lineage>
        <taxon>Eukaryota</taxon>
        <taxon>Viridiplantae</taxon>
        <taxon>Streptophyta</taxon>
        <taxon>Embryophyta</taxon>
        <taxon>Tracheophyta</taxon>
        <taxon>Spermatophyta</taxon>
        <taxon>Magnoliopsida</taxon>
        <taxon>Liliopsida</taxon>
        <taxon>Acoraceae</taxon>
        <taxon>Acorus</taxon>
    </lineage>
</organism>
<comment type="subcellular location">
    <subcellularLocation>
        <location evidence="1">Membrane</location>
    </subcellularLocation>
</comment>
<evidence type="ECO:0000256" key="1">
    <source>
        <dbReference type="ARBA" id="ARBA00004370"/>
    </source>
</evidence>
<comment type="caution">
    <text evidence="8">The sequence shown here is derived from an EMBL/GenBank/DDBJ whole genome shotgun (WGS) entry which is preliminary data.</text>
</comment>
<feature type="signal peptide" evidence="7">
    <location>
        <begin position="1"/>
        <end position="18"/>
    </location>
</feature>
<dbReference type="AlphaFoldDB" id="A0AAV8ZZZ5"/>
<protein>
    <submittedName>
        <fullName evidence="8">Tetraspanin-8</fullName>
    </submittedName>
</protein>
<name>A0AAV8ZZZ5_ACOGR</name>
<dbReference type="GO" id="GO:0009734">
    <property type="term" value="P:auxin-activated signaling pathway"/>
    <property type="evidence" value="ECO:0007669"/>
    <property type="project" value="InterPro"/>
</dbReference>
<dbReference type="InterPro" id="IPR044991">
    <property type="entry name" value="TET_plant"/>
</dbReference>
<dbReference type="GO" id="GO:0016020">
    <property type="term" value="C:membrane"/>
    <property type="evidence" value="ECO:0007669"/>
    <property type="project" value="UniProtKB-SubCell"/>
</dbReference>
<dbReference type="EMBL" id="JAUJYN010000054">
    <property type="protein sequence ID" value="KAK1257221.1"/>
    <property type="molecule type" value="Genomic_DNA"/>
</dbReference>
<evidence type="ECO:0000256" key="2">
    <source>
        <dbReference type="ARBA" id="ARBA00006840"/>
    </source>
</evidence>
<keyword evidence="7" id="KW-0732">Signal</keyword>
<keyword evidence="9" id="KW-1185">Reference proteome</keyword>
<evidence type="ECO:0000256" key="3">
    <source>
        <dbReference type="ARBA" id="ARBA00022692"/>
    </source>
</evidence>
<feature type="transmembrane region" description="Helical" evidence="6">
    <location>
        <begin position="46"/>
        <end position="68"/>
    </location>
</feature>
<proteinExistence type="inferred from homology"/>
<keyword evidence="3 6" id="KW-0812">Transmembrane</keyword>
<reference evidence="8" key="1">
    <citation type="journal article" date="2023" name="Nat. Commun.">
        <title>Diploid and tetraploid genomes of Acorus and the evolution of monocots.</title>
        <authorList>
            <person name="Ma L."/>
            <person name="Liu K.W."/>
            <person name="Li Z."/>
            <person name="Hsiao Y.Y."/>
            <person name="Qi Y."/>
            <person name="Fu T."/>
            <person name="Tang G.D."/>
            <person name="Zhang D."/>
            <person name="Sun W.H."/>
            <person name="Liu D.K."/>
            <person name="Li Y."/>
            <person name="Chen G.Z."/>
            <person name="Liu X.D."/>
            <person name="Liao X.Y."/>
            <person name="Jiang Y.T."/>
            <person name="Yu X."/>
            <person name="Hao Y."/>
            <person name="Huang J."/>
            <person name="Zhao X.W."/>
            <person name="Ke S."/>
            <person name="Chen Y.Y."/>
            <person name="Wu W.L."/>
            <person name="Hsu J.L."/>
            <person name="Lin Y.F."/>
            <person name="Huang M.D."/>
            <person name="Li C.Y."/>
            <person name="Huang L."/>
            <person name="Wang Z.W."/>
            <person name="Zhao X."/>
            <person name="Zhong W.Y."/>
            <person name="Peng D.H."/>
            <person name="Ahmad S."/>
            <person name="Lan S."/>
            <person name="Zhang J.S."/>
            <person name="Tsai W.C."/>
            <person name="Van de Peer Y."/>
            <person name="Liu Z.J."/>
        </authorList>
    </citation>
    <scope>NUCLEOTIDE SEQUENCE</scope>
    <source>
        <strain evidence="8">SCP</strain>
    </source>
</reference>
<reference evidence="8" key="2">
    <citation type="submission" date="2023-06" db="EMBL/GenBank/DDBJ databases">
        <authorList>
            <person name="Ma L."/>
            <person name="Liu K.-W."/>
            <person name="Li Z."/>
            <person name="Hsiao Y.-Y."/>
            <person name="Qi Y."/>
            <person name="Fu T."/>
            <person name="Tang G."/>
            <person name="Zhang D."/>
            <person name="Sun W.-H."/>
            <person name="Liu D.-K."/>
            <person name="Li Y."/>
            <person name="Chen G.-Z."/>
            <person name="Liu X.-D."/>
            <person name="Liao X.-Y."/>
            <person name="Jiang Y.-T."/>
            <person name="Yu X."/>
            <person name="Hao Y."/>
            <person name="Huang J."/>
            <person name="Zhao X.-W."/>
            <person name="Ke S."/>
            <person name="Chen Y.-Y."/>
            <person name="Wu W.-L."/>
            <person name="Hsu J.-L."/>
            <person name="Lin Y.-F."/>
            <person name="Huang M.-D."/>
            <person name="Li C.-Y."/>
            <person name="Huang L."/>
            <person name="Wang Z.-W."/>
            <person name="Zhao X."/>
            <person name="Zhong W.-Y."/>
            <person name="Peng D.-H."/>
            <person name="Ahmad S."/>
            <person name="Lan S."/>
            <person name="Zhang J.-S."/>
            <person name="Tsai W.-C."/>
            <person name="Van De Peer Y."/>
            <person name="Liu Z.-J."/>
        </authorList>
    </citation>
    <scope>NUCLEOTIDE SEQUENCE</scope>
    <source>
        <strain evidence="8">SCP</strain>
        <tissue evidence="8">Leaves</tissue>
    </source>
</reference>
<feature type="chain" id="PRO_5043373009" evidence="7">
    <location>
        <begin position="19"/>
        <end position="79"/>
    </location>
</feature>
<gene>
    <name evidence="8" type="ORF">QJS04_geneDACA023064</name>
</gene>
<accession>A0AAV8ZZZ5</accession>
<evidence type="ECO:0000256" key="4">
    <source>
        <dbReference type="ARBA" id="ARBA00022989"/>
    </source>
</evidence>
<evidence type="ECO:0000313" key="8">
    <source>
        <dbReference type="EMBL" id="KAK1257221.1"/>
    </source>
</evidence>